<evidence type="ECO:0000313" key="1">
    <source>
        <dbReference type="EMBL" id="ASF00267.1"/>
    </source>
</evidence>
<organism evidence="1">
    <name type="scientific">uncultured virus</name>
    <dbReference type="NCBI Taxonomy" id="340016"/>
    <lineage>
        <taxon>Viruses</taxon>
        <taxon>environmental samples</taxon>
    </lineage>
</organism>
<name>A0A218MLV0_9VIRU</name>
<reference evidence="1" key="1">
    <citation type="submission" date="2016-10" db="EMBL/GenBank/DDBJ databases">
        <authorList>
            <person name="Varghese N."/>
        </authorList>
    </citation>
    <scope>NUCLEOTIDE SEQUENCE</scope>
</reference>
<sequence>MYIGKTPTVGNFQVCDAISVVNGQAAYTLQVGGVNVAPESANHMLVSLNGILQKPGSSFTISGSTMTFASNLATGDVIDFVQILGNVLDIGQPSDDTVTAAKLNNDVISGQTALTAAPDDTDEFLVSDAGTIKRIDYSLIKGGGITVADQFRLTANTTAPSGDLTTNLERVDTSGQGTLGTGMTESSGIFSFPSTGIYLVQYAFSLSNPGAGDQDRAQILLKATINNSDYTTITNPDALNILSVV</sequence>
<accession>A0A218MLV0</accession>
<proteinExistence type="predicted"/>
<protein>
    <submittedName>
        <fullName evidence="1">Uncharacterized protein</fullName>
    </submittedName>
</protein>
<reference evidence="1" key="2">
    <citation type="journal article" date="2017" name="Nat. Commun.">
        <title>Single-virus genomics reveals hidden cosmopolitan and abundant viruses.</title>
        <authorList>
            <person name="Martinez-Hernandez F."/>
            <person name="Fornas O."/>
            <person name="Lluesma Gomez M."/>
            <person name="Bolduc B."/>
            <person name="de la Cruz Pena M.J."/>
            <person name="Martinez J.M."/>
            <person name="Anton J."/>
            <person name="Gasol J.M."/>
            <person name="Rosselli R."/>
            <person name="Rodriguez-Valera F."/>
            <person name="Sullivan M.B."/>
            <person name="Acinas S.G."/>
            <person name="Martinez-Garcia M."/>
        </authorList>
    </citation>
    <scope>NUCLEOTIDE SEQUENCE</scope>
</reference>
<dbReference type="EMBL" id="KY052824">
    <property type="protein sequence ID" value="ASF00267.1"/>
    <property type="molecule type" value="Genomic_DNA"/>
</dbReference>